<name>A0A7R9GDQ1_9CRUS</name>
<dbReference type="OrthoDB" id="660759at2759"/>
<accession>A0A7R9GDQ1</accession>
<reference evidence="10" key="1">
    <citation type="submission" date="2020-11" db="EMBL/GenBank/DDBJ databases">
        <authorList>
            <person name="Tran Van P."/>
        </authorList>
    </citation>
    <scope>NUCLEOTIDE SEQUENCE</scope>
</reference>
<dbReference type="EMBL" id="OA883334">
    <property type="protein sequence ID" value="CAD7278622.1"/>
    <property type="molecule type" value="Genomic_DNA"/>
</dbReference>
<dbReference type="InterPro" id="IPR007305">
    <property type="entry name" value="Vesicle_transpt_Got1/SFT2"/>
</dbReference>
<feature type="transmembrane region" description="Helical" evidence="9">
    <location>
        <begin position="106"/>
        <end position="126"/>
    </location>
</feature>
<proteinExistence type="inferred from homology"/>
<keyword evidence="4 9" id="KW-0812">Transmembrane</keyword>
<evidence type="ECO:0000256" key="8">
    <source>
        <dbReference type="ARBA" id="ARBA00025800"/>
    </source>
</evidence>
<comment type="function">
    <text evidence="1 9">May be involved in fusion of retrograde transport vesicles derived from an endocytic compartment with the Golgi complex.</text>
</comment>
<keyword evidence="7 9" id="KW-0472">Membrane</keyword>
<evidence type="ECO:0000256" key="4">
    <source>
        <dbReference type="ARBA" id="ARBA00022692"/>
    </source>
</evidence>
<dbReference type="PANTHER" id="PTHR23137:SF36">
    <property type="entry name" value="VESICLE TRANSPORT PROTEIN SFT2C"/>
    <property type="match status" value="1"/>
</dbReference>
<keyword evidence="6 9" id="KW-1133">Transmembrane helix</keyword>
<keyword evidence="3 9" id="KW-0813">Transport</keyword>
<evidence type="ECO:0000256" key="2">
    <source>
        <dbReference type="ARBA" id="ARBA00004141"/>
    </source>
</evidence>
<comment type="similarity">
    <text evidence="8 9">Belongs to the SFT2 family.</text>
</comment>
<evidence type="ECO:0000256" key="3">
    <source>
        <dbReference type="ARBA" id="ARBA00022448"/>
    </source>
</evidence>
<dbReference type="GO" id="GO:0012505">
    <property type="term" value="C:endomembrane system"/>
    <property type="evidence" value="ECO:0007669"/>
    <property type="project" value="UniProtKB-ARBA"/>
</dbReference>
<dbReference type="AlphaFoldDB" id="A0A7R9GDQ1"/>
<gene>
    <name evidence="10" type="ORF">NMOB1V02_LOCUS6321</name>
</gene>
<evidence type="ECO:0000313" key="11">
    <source>
        <dbReference type="Proteomes" id="UP000678499"/>
    </source>
</evidence>
<evidence type="ECO:0000256" key="1">
    <source>
        <dbReference type="ARBA" id="ARBA00003566"/>
    </source>
</evidence>
<sequence length="207" mass="22699">MATTISIRDEWDNYAASGNKPAQTSTFSSFLNVFKSSGAGDGDKDPLVDNLSLNEASSDSESCFPSLTRVQRFMGFFACLFIGMLFFVLASLYLPVLLLKARKFSVLFTFGSLFIMGSFSFLIGPWNHLTSLVKKETLPFSGAYVGTLIATLYSALSIQSTILTVIFAFAQVMALLWFIMHHIPGGETGMKFMTKLFSTAVVKSLPI</sequence>
<dbReference type="GO" id="GO:0016192">
    <property type="term" value="P:vesicle-mediated transport"/>
    <property type="evidence" value="ECO:0007669"/>
    <property type="project" value="InterPro"/>
</dbReference>
<dbReference type="Pfam" id="PF04178">
    <property type="entry name" value="Got1"/>
    <property type="match status" value="1"/>
</dbReference>
<evidence type="ECO:0000256" key="5">
    <source>
        <dbReference type="ARBA" id="ARBA00022927"/>
    </source>
</evidence>
<keyword evidence="5 9" id="KW-0653">Protein transport</keyword>
<dbReference type="GO" id="GO:0015031">
    <property type="term" value="P:protein transport"/>
    <property type="evidence" value="ECO:0007669"/>
    <property type="project" value="UniProtKB-KW"/>
</dbReference>
<evidence type="ECO:0000256" key="9">
    <source>
        <dbReference type="RuleBase" id="RU363111"/>
    </source>
</evidence>
<evidence type="ECO:0000256" key="6">
    <source>
        <dbReference type="ARBA" id="ARBA00022989"/>
    </source>
</evidence>
<dbReference type="InterPro" id="IPR011691">
    <property type="entry name" value="Vesicle_transpt_SFT2"/>
</dbReference>
<evidence type="ECO:0000313" key="10">
    <source>
        <dbReference type="EMBL" id="CAD7278622.1"/>
    </source>
</evidence>
<keyword evidence="11" id="KW-1185">Reference proteome</keyword>
<dbReference type="Proteomes" id="UP000678499">
    <property type="component" value="Unassembled WGS sequence"/>
</dbReference>
<organism evidence="10">
    <name type="scientific">Notodromas monacha</name>
    <dbReference type="NCBI Taxonomy" id="399045"/>
    <lineage>
        <taxon>Eukaryota</taxon>
        <taxon>Metazoa</taxon>
        <taxon>Ecdysozoa</taxon>
        <taxon>Arthropoda</taxon>
        <taxon>Crustacea</taxon>
        <taxon>Oligostraca</taxon>
        <taxon>Ostracoda</taxon>
        <taxon>Podocopa</taxon>
        <taxon>Podocopida</taxon>
        <taxon>Cypridocopina</taxon>
        <taxon>Cypridoidea</taxon>
        <taxon>Cyprididae</taxon>
        <taxon>Notodromas</taxon>
    </lineage>
</organism>
<dbReference type="GO" id="GO:0005737">
    <property type="term" value="C:cytoplasm"/>
    <property type="evidence" value="ECO:0007669"/>
    <property type="project" value="UniProtKB-ARBA"/>
</dbReference>
<dbReference type="EMBL" id="CAJPEX010001297">
    <property type="protein sequence ID" value="CAG0918774.1"/>
    <property type="molecule type" value="Genomic_DNA"/>
</dbReference>
<feature type="transmembrane region" description="Helical" evidence="9">
    <location>
        <begin position="138"/>
        <end position="156"/>
    </location>
</feature>
<evidence type="ECO:0000256" key="7">
    <source>
        <dbReference type="ARBA" id="ARBA00023136"/>
    </source>
</evidence>
<feature type="transmembrane region" description="Helical" evidence="9">
    <location>
        <begin position="73"/>
        <end position="94"/>
    </location>
</feature>
<dbReference type="PANTHER" id="PTHR23137">
    <property type="entry name" value="VESICLE TRANSPORT PROTEIN-RELATED"/>
    <property type="match status" value="1"/>
</dbReference>
<protein>
    <recommendedName>
        <fullName evidence="9">Vesicle transport protein</fullName>
    </recommendedName>
</protein>
<feature type="transmembrane region" description="Helical" evidence="9">
    <location>
        <begin position="162"/>
        <end position="183"/>
    </location>
</feature>
<dbReference type="GO" id="GO:0016020">
    <property type="term" value="C:membrane"/>
    <property type="evidence" value="ECO:0007669"/>
    <property type="project" value="UniProtKB-SubCell"/>
</dbReference>
<comment type="subcellular location">
    <subcellularLocation>
        <location evidence="2 9">Membrane</location>
        <topology evidence="2 9">Multi-pass membrane protein</topology>
    </subcellularLocation>
</comment>